<name>A0ABN7X8B7_GIGMA</name>
<organism evidence="1 2">
    <name type="scientific">Gigaspora margarita</name>
    <dbReference type="NCBI Taxonomy" id="4874"/>
    <lineage>
        <taxon>Eukaryota</taxon>
        <taxon>Fungi</taxon>
        <taxon>Fungi incertae sedis</taxon>
        <taxon>Mucoromycota</taxon>
        <taxon>Glomeromycotina</taxon>
        <taxon>Glomeromycetes</taxon>
        <taxon>Diversisporales</taxon>
        <taxon>Gigasporaceae</taxon>
        <taxon>Gigaspora</taxon>
    </lineage>
</organism>
<keyword evidence="2" id="KW-1185">Reference proteome</keyword>
<protein>
    <submittedName>
        <fullName evidence="1">6351_t:CDS:1</fullName>
    </submittedName>
</protein>
<feature type="non-terminal residue" evidence="1">
    <location>
        <position position="1"/>
    </location>
</feature>
<reference evidence="1 2" key="1">
    <citation type="submission" date="2021-06" db="EMBL/GenBank/DDBJ databases">
        <authorList>
            <person name="Kallberg Y."/>
            <person name="Tangrot J."/>
            <person name="Rosling A."/>
        </authorList>
    </citation>
    <scope>NUCLEOTIDE SEQUENCE [LARGE SCALE GENOMIC DNA]</scope>
    <source>
        <strain evidence="1 2">120-4 pot B 10/14</strain>
    </source>
</reference>
<comment type="caution">
    <text evidence="1">The sequence shown here is derived from an EMBL/GenBank/DDBJ whole genome shotgun (WGS) entry which is preliminary data.</text>
</comment>
<dbReference type="EMBL" id="CAJVQB010100763">
    <property type="protein sequence ID" value="CAG8850375.1"/>
    <property type="molecule type" value="Genomic_DNA"/>
</dbReference>
<gene>
    <name evidence="1" type="ORF">GMARGA_LOCUS40183</name>
</gene>
<evidence type="ECO:0000313" key="1">
    <source>
        <dbReference type="EMBL" id="CAG8850375.1"/>
    </source>
</evidence>
<proteinExistence type="predicted"/>
<sequence>TTSASECKKLLLPIYTLPNITSLQSQHEAITKATLHHIYTCQIDNKHLYNILSTTLVDPENSNSYNQHTYTNIYQYIYKESLKSYSTPFPSSNFLLSQLSKI</sequence>
<accession>A0ABN7X8B7</accession>
<dbReference type="Proteomes" id="UP000789901">
    <property type="component" value="Unassembled WGS sequence"/>
</dbReference>
<evidence type="ECO:0000313" key="2">
    <source>
        <dbReference type="Proteomes" id="UP000789901"/>
    </source>
</evidence>